<evidence type="ECO:0000256" key="5">
    <source>
        <dbReference type="ARBA" id="ARBA00023136"/>
    </source>
</evidence>
<dbReference type="PANTHER" id="PTHR32196:SF37">
    <property type="entry name" value="L-ARABINOSE TRANSPORT SYSTEM PERMEASE PROTEIN ARAH"/>
    <property type="match status" value="1"/>
</dbReference>
<dbReference type="PANTHER" id="PTHR32196">
    <property type="entry name" value="ABC TRANSPORTER PERMEASE PROTEIN YPHD-RELATED-RELATED"/>
    <property type="match status" value="1"/>
</dbReference>
<protein>
    <submittedName>
        <fullName evidence="7">L-arabinose ABC transporter permease AraH</fullName>
        <ecNumber evidence="7">3.6.3.17</ecNumber>
    </submittedName>
</protein>
<keyword evidence="7" id="KW-0378">Hydrolase</keyword>
<evidence type="ECO:0000313" key="7">
    <source>
        <dbReference type="EMBL" id="PTD18978.1"/>
    </source>
</evidence>
<dbReference type="EC" id="3.6.3.17" evidence="7"/>
<dbReference type="Proteomes" id="UP000241206">
    <property type="component" value="Unassembled WGS sequence"/>
</dbReference>
<evidence type="ECO:0000256" key="2">
    <source>
        <dbReference type="ARBA" id="ARBA00022475"/>
    </source>
</evidence>
<gene>
    <name evidence="7" type="primary">araH</name>
    <name evidence="7" type="ORF">CV103_14060</name>
</gene>
<keyword evidence="3 6" id="KW-0812">Transmembrane</keyword>
<dbReference type="CDD" id="cd06579">
    <property type="entry name" value="TM_PBP1_transp_AraH_like"/>
    <property type="match status" value="1"/>
</dbReference>
<evidence type="ECO:0000256" key="4">
    <source>
        <dbReference type="ARBA" id="ARBA00022989"/>
    </source>
</evidence>
<reference evidence="7 8" key="1">
    <citation type="submission" date="2017-11" db="EMBL/GenBank/DDBJ databases">
        <title>Sphingomonas oleivorans sp. nov., isolated from oil-contaminated soil.</title>
        <authorList>
            <person name="Wang L."/>
            <person name="Chen L."/>
        </authorList>
    </citation>
    <scope>NUCLEOTIDE SEQUENCE [LARGE SCALE GENOMIC DNA]</scope>
    <source>
        <strain evidence="7 8">K101</strain>
    </source>
</reference>
<dbReference type="EMBL" id="PHHF01000058">
    <property type="protein sequence ID" value="PTD18978.1"/>
    <property type="molecule type" value="Genomic_DNA"/>
</dbReference>
<name>A0A2T4HT47_9SPHN</name>
<dbReference type="GO" id="GO:0005886">
    <property type="term" value="C:plasma membrane"/>
    <property type="evidence" value="ECO:0007669"/>
    <property type="project" value="UniProtKB-SubCell"/>
</dbReference>
<feature type="transmembrane region" description="Helical" evidence="6">
    <location>
        <begin position="224"/>
        <end position="246"/>
    </location>
</feature>
<feature type="transmembrane region" description="Helical" evidence="6">
    <location>
        <begin position="82"/>
        <end position="101"/>
    </location>
</feature>
<sequence length="350" mass="35721">MPRPVERPQGSIMAQSSPPLLRRLGAAGPLLIFVVLFALLSVFVPDFFGVRNMRGLVLSVTLVGTIATTMMLVLALREVDLSVGSITALSGVVCAVVIASTGSVAGGVLAGLAAGGAVGLVNGLVIARLKVNSLIVTLAMMEIVRGLAFLASGGEAVSIPAERFYELGSGTLLGINYPIWIMIACFMLFGVLLNRTVFGRNILAIGGNPEAARLAGVPVDSVRITVFCLQGLIAGLAGIVLAARITSGQPNTSLGLELAVISACVLGGVSLAGGVATITGVVIGVFIMGAAQNALNLLDVPTFYQYVVRGGILLAAVIFDRLRQAGGLRLARRAASPSPSQSSEKGSATA</sequence>
<dbReference type="AlphaFoldDB" id="A0A2T4HT47"/>
<keyword evidence="8" id="KW-1185">Reference proteome</keyword>
<proteinExistence type="predicted"/>
<evidence type="ECO:0000256" key="6">
    <source>
        <dbReference type="SAM" id="Phobius"/>
    </source>
</evidence>
<organism evidence="7 8">
    <name type="scientific">Edaphosphingomonas fennica</name>
    <dbReference type="NCBI Taxonomy" id="114404"/>
    <lineage>
        <taxon>Bacteria</taxon>
        <taxon>Pseudomonadati</taxon>
        <taxon>Pseudomonadota</taxon>
        <taxon>Alphaproteobacteria</taxon>
        <taxon>Sphingomonadales</taxon>
        <taxon>Rhizorhabdaceae</taxon>
        <taxon>Edaphosphingomonas</taxon>
    </lineage>
</organism>
<feature type="transmembrane region" description="Helical" evidence="6">
    <location>
        <begin position="172"/>
        <end position="193"/>
    </location>
</feature>
<feature type="transmembrane region" description="Helical" evidence="6">
    <location>
        <begin position="20"/>
        <end position="44"/>
    </location>
</feature>
<dbReference type="GO" id="GO:0022857">
    <property type="term" value="F:transmembrane transporter activity"/>
    <property type="evidence" value="ECO:0007669"/>
    <property type="project" value="InterPro"/>
</dbReference>
<feature type="transmembrane region" description="Helical" evidence="6">
    <location>
        <begin position="108"/>
        <end position="127"/>
    </location>
</feature>
<feature type="transmembrane region" description="Helical" evidence="6">
    <location>
        <begin position="258"/>
        <end position="291"/>
    </location>
</feature>
<keyword evidence="5 6" id="KW-0472">Membrane</keyword>
<evidence type="ECO:0000313" key="8">
    <source>
        <dbReference type="Proteomes" id="UP000241206"/>
    </source>
</evidence>
<feature type="transmembrane region" description="Helical" evidence="6">
    <location>
        <begin position="133"/>
        <end position="151"/>
    </location>
</feature>
<comment type="caution">
    <text evidence="7">The sequence shown here is derived from an EMBL/GenBank/DDBJ whole genome shotgun (WGS) entry which is preliminary data.</text>
</comment>
<dbReference type="GO" id="GO:0016787">
    <property type="term" value="F:hydrolase activity"/>
    <property type="evidence" value="ECO:0007669"/>
    <property type="project" value="UniProtKB-KW"/>
</dbReference>
<accession>A0A2T4HT47</accession>
<evidence type="ECO:0000256" key="1">
    <source>
        <dbReference type="ARBA" id="ARBA00004651"/>
    </source>
</evidence>
<dbReference type="Pfam" id="PF02653">
    <property type="entry name" value="BPD_transp_2"/>
    <property type="match status" value="1"/>
</dbReference>
<comment type="subcellular location">
    <subcellularLocation>
        <location evidence="1">Cell membrane</location>
        <topology evidence="1">Multi-pass membrane protein</topology>
    </subcellularLocation>
</comment>
<feature type="transmembrane region" description="Helical" evidence="6">
    <location>
        <begin position="56"/>
        <end position="76"/>
    </location>
</feature>
<keyword evidence="4 6" id="KW-1133">Transmembrane helix</keyword>
<evidence type="ECO:0000256" key="3">
    <source>
        <dbReference type="ARBA" id="ARBA00022692"/>
    </source>
</evidence>
<dbReference type="InterPro" id="IPR001851">
    <property type="entry name" value="ABC_transp_permease"/>
</dbReference>
<keyword evidence="2" id="KW-1003">Cell membrane</keyword>
<dbReference type="NCBIfam" id="NF008441">
    <property type="entry name" value="PRK11285.1"/>
    <property type="match status" value="1"/>
</dbReference>